<proteinExistence type="predicted"/>
<organism evidence="1 2">
    <name type="scientific">Leucocoprinus leucothites</name>
    <dbReference type="NCBI Taxonomy" id="201217"/>
    <lineage>
        <taxon>Eukaryota</taxon>
        <taxon>Fungi</taxon>
        <taxon>Dikarya</taxon>
        <taxon>Basidiomycota</taxon>
        <taxon>Agaricomycotina</taxon>
        <taxon>Agaricomycetes</taxon>
        <taxon>Agaricomycetidae</taxon>
        <taxon>Agaricales</taxon>
        <taxon>Agaricineae</taxon>
        <taxon>Agaricaceae</taxon>
        <taxon>Leucocoprinus</taxon>
    </lineage>
</organism>
<protein>
    <recommendedName>
        <fullName evidence="3">F-box domain-containing protein</fullName>
    </recommendedName>
</protein>
<dbReference type="OrthoDB" id="2945347at2759"/>
<sequence>MTWQQQYTTQLLNTLTPFLTVPSTPYTCTSHDLKRLRHHAKVCDDIADALQQTSAKVKSLINISASPIFRLPSEILSEIMLWACDIPELTTFKPLKYQRFGRHMSPVLLGQVCHQWRKVSMSDSRLWTFLWIDLTFETSARDVGRVDHWFRMAKNLPVTVNITHNDDTRLVDEVHSEKLLPDWKPCRQVLKTLFDDYAHRIGSLFFGILDGGWGDLLRTPVNFTMLKHLTVNGELDPVFAPTEVQMFANTPQLESIDLWAVDPTTLRLPWNRISSLRICWAKLDDLVTVLRLCPNLGSLRVRNVEGAGDEEGDGTQGPRYDPLLLPELHTFEVIDDSHNENVLHLLQALCCPSLLKFKYNTFGSRAYSPAIIPSLLPFLHHVNNLRFLDASGILFQRDDLRNLFHTVPSLHRLVLDLSKTSEESVGPDSTATDLVQLFHRHDASGRYDILPKLRHLELEVDLKLSFDALFVAFETRCPQHALAASSLNQAVGPLISTSAGGGRGLESVWVNIHAPAGHVAPVEWKFWLDSLDQRGLPVRLNVPFAKTPIAFASALAFAPATSSRLHMPSFVDAI</sequence>
<keyword evidence="2" id="KW-1185">Reference proteome</keyword>
<comment type="caution">
    <text evidence="1">The sequence shown here is derived from an EMBL/GenBank/DDBJ whole genome shotgun (WGS) entry which is preliminary data.</text>
</comment>
<gene>
    <name evidence="1" type="ORF">D9756_001917</name>
</gene>
<reference evidence="1 2" key="1">
    <citation type="journal article" date="2020" name="ISME J.">
        <title>Uncovering the hidden diversity of litter-decomposition mechanisms in mushroom-forming fungi.</title>
        <authorList>
            <person name="Floudas D."/>
            <person name="Bentzer J."/>
            <person name="Ahren D."/>
            <person name="Johansson T."/>
            <person name="Persson P."/>
            <person name="Tunlid A."/>
        </authorList>
    </citation>
    <scope>NUCLEOTIDE SEQUENCE [LARGE SCALE GENOMIC DNA]</scope>
    <source>
        <strain evidence="1 2">CBS 146.42</strain>
    </source>
</reference>
<dbReference type="SUPFAM" id="SSF52047">
    <property type="entry name" value="RNI-like"/>
    <property type="match status" value="1"/>
</dbReference>
<evidence type="ECO:0000313" key="2">
    <source>
        <dbReference type="Proteomes" id="UP000559027"/>
    </source>
</evidence>
<name>A0A8H5G488_9AGAR</name>
<evidence type="ECO:0008006" key="3">
    <source>
        <dbReference type="Google" id="ProtNLM"/>
    </source>
</evidence>
<dbReference type="EMBL" id="JAACJO010000005">
    <property type="protein sequence ID" value="KAF5358053.1"/>
    <property type="molecule type" value="Genomic_DNA"/>
</dbReference>
<accession>A0A8H5G488</accession>
<dbReference type="Proteomes" id="UP000559027">
    <property type="component" value="Unassembled WGS sequence"/>
</dbReference>
<dbReference type="AlphaFoldDB" id="A0A8H5G488"/>
<evidence type="ECO:0000313" key="1">
    <source>
        <dbReference type="EMBL" id="KAF5358053.1"/>
    </source>
</evidence>
<dbReference type="Gene3D" id="3.80.10.10">
    <property type="entry name" value="Ribonuclease Inhibitor"/>
    <property type="match status" value="1"/>
</dbReference>
<dbReference type="InterPro" id="IPR032675">
    <property type="entry name" value="LRR_dom_sf"/>
</dbReference>